<organism evidence="2">
    <name type="scientific">Colletotrichum fructicola (strain Nara gc5)</name>
    <name type="common">Anthracnose fungus</name>
    <name type="synonym">Colletotrichum gloeosporioides (strain Nara gc5)</name>
    <dbReference type="NCBI Taxonomy" id="1213859"/>
    <lineage>
        <taxon>Eukaryota</taxon>
        <taxon>Fungi</taxon>
        <taxon>Dikarya</taxon>
        <taxon>Ascomycota</taxon>
        <taxon>Pezizomycotina</taxon>
        <taxon>Sordariomycetes</taxon>
        <taxon>Hypocreomycetidae</taxon>
        <taxon>Glomerellales</taxon>
        <taxon>Glomerellaceae</taxon>
        <taxon>Colletotrichum</taxon>
        <taxon>Colletotrichum gloeosporioides species complex</taxon>
    </lineage>
</organism>
<accession>L2FX70</accession>
<protein>
    <submittedName>
        <fullName evidence="2">Uncharacterized protein</fullName>
    </submittedName>
</protein>
<gene>
    <name evidence="2" type="ORF">CGGC5_976</name>
</gene>
<feature type="region of interest" description="Disordered" evidence="1">
    <location>
        <begin position="1"/>
        <end position="22"/>
    </location>
</feature>
<proteinExistence type="predicted"/>
<sequence length="69" mass="7451">MCGSRGGLHTFLPAGTNPKPDPGTWVRGGGSRCVQSFAFTGGVGWPPHRFRTAYPLVHLTSRTYLTYLG</sequence>
<evidence type="ECO:0000256" key="1">
    <source>
        <dbReference type="SAM" id="MobiDB-lite"/>
    </source>
</evidence>
<dbReference type="AlphaFoldDB" id="L2FX70"/>
<dbReference type="EMBL" id="KB020781">
    <property type="protein sequence ID" value="ELA30912.1"/>
    <property type="molecule type" value="Genomic_DNA"/>
</dbReference>
<reference evidence="2" key="1">
    <citation type="submission" date="2012-08" db="EMBL/GenBank/DDBJ databases">
        <title>Genome analysis of Colletotrichum orbiculare and Colletotrichum fructicola.</title>
        <authorList>
            <person name="Gan P.H.P."/>
            <person name="Ikeda K."/>
            <person name="Irieda H."/>
            <person name="Narusaka M."/>
            <person name="O'Connell R.J."/>
            <person name="Narusaka Y."/>
            <person name="Takano Y."/>
            <person name="Kubo Y."/>
            <person name="Shirasu K."/>
        </authorList>
    </citation>
    <scope>NUCLEOTIDE SEQUENCE</scope>
    <source>
        <strain evidence="2">Nara gc5</strain>
    </source>
</reference>
<evidence type="ECO:0000313" key="2">
    <source>
        <dbReference type="EMBL" id="ELA30912.1"/>
    </source>
</evidence>
<feature type="non-terminal residue" evidence="2">
    <location>
        <position position="69"/>
    </location>
</feature>
<name>L2FX70_COLFN</name>
<dbReference type="HOGENOM" id="CLU_2800870_0_0_1"/>